<accession>A0A401SMT3</accession>
<proteinExistence type="predicted"/>
<comment type="caution">
    <text evidence="2">The sequence shown here is derived from an EMBL/GenBank/DDBJ whole genome shotgun (WGS) entry which is preliminary data.</text>
</comment>
<keyword evidence="3" id="KW-1185">Reference proteome</keyword>
<evidence type="ECO:0000313" key="2">
    <source>
        <dbReference type="EMBL" id="GCC31676.1"/>
    </source>
</evidence>
<protein>
    <submittedName>
        <fullName evidence="2">Uncharacterized protein</fullName>
    </submittedName>
</protein>
<sequence>MKQLTAVRTERGSRCVLTPPAALGAALAGETLAAEPVPSAPFLLSDSGTNESGTGRGERAKPNGQRRLAQSA</sequence>
<evidence type="ECO:0000313" key="3">
    <source>
        <dbReference type="Proteomes" id="UP000287033"/>
    </source>
</evidence>
<reference evidence="2 3" key="1">
    <citation type="journal article" date="2018" name="Nat. Ecol. Evol.">
        <title>Shark genomes provide insights into elasmobranch evolution and the origin of vertebrates.</title>
        <authorList>
            <person name="Hara Y"/>
            <person name="Yamaguchi K"/>
            <person name="Onimaru K"/>
            <person name="Kadota M"/>
            <person name="Koyanagi M"/>
            <person name="Keeley SD"/>
            <person name="Tatsumi K"/>
            <person name="Tanaka K"/>
            <person name="Motone F"/>
            <person name="Kageyama Y"/>
            <person name="Nozu R"/>
            <person name="Adachi N"/>
            <person name="Nishimura O"/>
            <person name="Nakagawa R"/>
            <person name="Tanegashima C"/>
            <person name="Kiyatake I"/>
            <person name="Matsumoto R"/>
            <person name="Murakumo K"/>
            <person name="Nishida K"/>
            <person name="Terakita A"/>
            <person name="Kuratani S"/>
            <person name="Sato K"/>
            <person name="Hyodo S Kuraku.S."/>
        </authorList>
    </citation>
    <scope>NUCLEOTIDE SEQUENCE [LARGE SCALE GENOMIC DNA]</scope>
</reference>
<dbReference type="EMBL" id="BEZZ01000381">
    <property type="protein sequence ID" value="GCC31676.1"/>
    <property type="molecule type" value="Genomic_DNA"/>
</dbReference>
<organism evidence="2 3">
    <name type="scientific">Chiloscyllium punctatum</name>
    <name type="common">Brownbanded bambooshark</name>
    <name type="synonym">Hemiscyllium punctatum</name>
    <dbReference type="NCBI Taxonomy" id="137246"/>
    <lineage>
        <taxon>Eukaryota</taxon>
        <taxon>Metazoa</taxon>
        <taxon>Chordata</taxon>
        <taxon>Craniata</taxon>
        <taxon>Vertebrata</taxon>
        <taxon>Chondrichthyes</taxon>
        <taxon>Elasmobranchii</taxon>
        <taxon>Galeomorphii</taxon>
        <taxon>Galeoidea</taxon>
        <taxon>Orectolobiformes</taxon>
        <taxon>Hemiscylliidae</taxon>
        <taxon>Chiloscyllium</taxon>
    </lineage>
</organism>
<evidence type="ECO:0000256" key="1">
    <source>
        <dbReference type="SAM" id="MobiDB-lite"/>
    </source>
</evidence>
<feature type="region of interest" description="Disordered" evidence="1">
    <location>
        <begin position="38"/>
        <end position="72"/>
    </location>
</feature>
<gene>
    <name evidence="2" type="ORF">chiPu_0010136</name>
</gene>
<dbReference type="Proteomes" id="UP000287033">
    <property type="component" value="Unassembled WGS sequence"/>
</dbReference>
<name>A0A401SMT3_CHIPU</name>
<dbReference type="AlphaFoldDB" id="A0A401SMT3"/>